<protein>
    <recommendedName>
        <fullName evidence="5">branched-chain-amino-acid transaminase</fullName>
        <ecNumber evidence="5">2.6.1.42</ecNumber>
    </recommendedName>
</protein>
<keyword evidence="10" id="KW-1185">Reference proteome</keyword>
<name>A0A4Q0P8D6_9FLAO</name>
<evidence type="ECO:0000256" key="1">
    <source>
        <dbReference type="ARBA" id="ARBA00004824"/>
    </source>
</evidence>
<comment type="catalytic activity">
    <reaction evidence="6">
        <text>L-valine + 2-oxoglutarate = 3-methyl-2-oxobutanoate + L-glutamate</text>
        <dbReference type="Rhea" id="RHEA:24813"/>
        <dbReference type="ChEBI" id="CHEBI:11851"/>
        <dbReference type="ChEBI" id="CHEBI:16810"/>
        <dbReference type="ChEBI" id="CHEBI:29985"/>
        <dbReference type="ChEBI" id="CHEBI:57762"/>
        <dbReference type="EC" id="2.6.1.42"/>
    </reaction>
</comment>
<reference evidence="9 10" key="1">
    <citation type="submission" date="2018-07" db="EMBL/GenBank/DDBJ databases">
        <title>Leeuwenhoekiella genomics.</title>
        <authorList>
            <person name="Tahon G."/>
            <person name="Willems A."/>
        </authorList>
    </citation>
    <scope>NUCLEOTIDE SEQUENCE [LARGE SCALE GENOMIC DNA]</scope>
    <source>
        <strain evidence="9 10">LMG 22550</strain>
    </source>
</reference>
<comment type="pathway">
    <text evidence="2">Amino-acid biosynthesis; L-valine biosynthesis; L-valine from pyruvate: step 4/4.</text>
</comment>
<comment type="pathway">
    <text evidence="1">Amino-acid biosynthesis; L-isoleucine biosynthesis; L-isoleucine from 2-oxobutanoate: step 4/4.</text>
</comment>
<dbReference type="PANTHER" id="PTHR42743:SF11">
    <property type="entry name" value="AMINODEOXYCHORISMATE LYASE"/>
    <property type="match status" value="1"/>
</dbReference>
<evidence type="ECO:0000256" key="6">
    <source>
        <dbReference type="ARBA" id="ARBA00048212"/>
    </source>
</evidence>
<dbReference type="InterPro" id="IPR043132">
    <property type="entry name" value="BCAT-like_C"/>
</dbReference>
<dbReference type="OrthoDB" id="9805628at2"/>
<organism evidence="9 10">
    <name type="scientific">Leeuwenhoekiella aequorea</name>
    <dbReference type="NCBI Taxonomy" id="283736"/>
    <lineage>
        <taxon>Bacteria</taxon>
        <taxon>Pseudomonadati</taxon>
        <taxon>Bacteroidota</taxon>
        <taxon>Flavobacteriia</taxon>
        <taxon>Flavobacteriales</taxon>
        <taxon>Flavobacteriaceae</taxon>
        <taxon>Leeuwenhoekiella</taxon>
    </lineage>
</organism>
<comment type="caution">
    <text evidence="9">The sequence shown here is derived from an EMBL/GenBank/DDBJ whole genome shotgun (WGS) entry which is preliminary data.</text>
</comment>
<dbReference type="EC" id="2.6.1.42" evidence="5"/>
<evidence type="ECO:0000256" key="7">
    <source>
        <dbReference type="ARBA" id="ARBA00048798"/>
    </source>
</evidence>
<evidence type="ECO:0000313" key="10">
    <source>
        <dbReference type="Proteomes" id="UP000289238"/>
    </source>
</evidence>
<evidence type="ECO:0000256" key="5">
    <source>
        <dbReference type="ARBA" id="ARBA00013053"/>
    </source>
</evidence>
<dbReference type="AlphaFoldDB" id="A0A4Q0P8D6"/>
<dbReference type="GO" id="GO:0004084">
    <property type="term" value="F:branched-chain-amino-acid transaminase activity"/>
    <property type="evidence" value="ECO:0007669"/>
    <property type="project" value="UniProtKB-EC"/>
</dbReference>
<dbReference type="SUPFAM" id="SSF56752">
    <property type="entry name" value="D-aminoacid aminotransferase-like PLP-dependent enzymes"/>
    <property type="match status" value="1"/>
</dbReference>
<evidence type="ECO:0000256" key="8">
    <source>
        <dbReference type="ARBA" id="ARBA00049229"/>
    </source>
</evidence>
<dbReference type="Gene3D" id="3.30.470.10">
    <property type="match status" value="1"/>
</dbReference>
<dbReference type="PANTHER" id="PTHR42743">
    <property type="entry name" value="AMINO-ACID AMINOTRANSFERASE"/>
    <property type="match status" value="1"/>
</dbReference>
<keyword evidence="9" id="KW-0032">Aminotransferase</keyword>
<dbReference type="Gene3D" id="3.20.10.10">
    <property type="entry name" value="D-amino Acid Aminotransferase, subunit A, domain 2"/>
    <property type="match status" value="1"/>
</dbReference>
<proteinExistence type="inferred from homology"/>
<sequence>MINFNGIITDKPEFSSYNRGMLYGDAVFETVRYSSGKISFWEDHYFRLMASMRILRMEIPMNFTLELLEAELLKTINASNLKDKSASVRLTVTRNAGGKYLPEDNNVSFYAFASELNDPFFIMNEASYEVDLYKDHYLNADLLSTLKTANKLIHVTGSIFAKENNLANCLLINTNKTIAEALNGNLFLVKDNHIKTPPLTEGCLRGIVRKQLIDILEKIDTYTFEEAPISPFELQKADELFITNSIMGIQPITKYRKKLYTNLVAKNLLGKLNAKARLG</sequence>
<gene>
    <name evidence="9" type="ORF">DSM00_1530</name>
</gene>
<accession>A0A4Q0P8D6</accession>
<comment type="pathway">
    <text evidence="3">Amino-acid biosynthesis; L-leucine biosynthesis; L-leucine from 3-methyl-2-oxobutanoate: step 4/4.</text>
</comment>
<dbReference type="InterPro" id="IPR036038">
    <property type="entry name" value="Aminotransferase-like"/>
</dbReference>
<evidence type="ECO:0000313" key="9">
    <source>
        <dbReference type="EMBL" id="RXG22436.1"/>
    </source>
</evidence>
<comment type="similarity">
    <text evidence="4">Belongs to the class-IV pyridoxal-phosphate-dependent aminotransferase family.</text>
</comment>
<comment type="catalytic activity">
    <reaction evidence="7">
        <text>L-isoleucine + 2-oxoglutarate = (S)-3-methyl-2-oxopentanoate + L-glutamate</text>
        <dbReference type="Rhea" id="RHEA:24801"/>
        <dbReference type="ChEBI" id="CHEBI:16810"/>
        <dbReference type="ChEBI" id="CHEBI:29985"/>
        <dbReference type="ChEBI" id="CHEBI:35146"/>
        <dbReference type="ChEBI" id="CHEBI:58045"/>
        <dbReference type="EC" id="2.6.1.42"/>
    </reaction>
</comment>
<dbReference type="InterPro" id="IPR043131">
    <property type="entry name" value="BCAT-like_N"/>
</dbReference>
<dbReference type="Pfam" id="PF01063">
    <property type="entry name" value="Aminotran_4"/>
    <property type="match status" value="1"/>
</dbReference>
<evidence type="ECO:0000256" key="3">
    <source>
        <dbReference type="ARBA" id="ARBA00005072"/>
    </source>
</evidence>
<dbReference type="InterPro" id="IPR050571">
    <property type="entry name" value="Class-IV_PLP-Dep_Aminotrnsfr"/>
</dbReference>
<comment type="catalytic activity">
    <reaction evidence="8">
        <text>L-leucine + 2-oxoglutarate = 4-methyl-2-oxopentanoate + L-glutamate</text>
        <dbReference type="Rhea" id="RHEA:18321"/>
        <dbReference type="ChEBI" id="CHEBI:16810"/>
        <dbReference type="ChEBI" id="CHEBI:17865"/>
        <dbReference type="ChEBI" id="CHEBI:29985"/>
        <dbReference type="ChEBI" id="CHEBI:57427"/>
        <dbReference type="EC" id="2.6.1.42"/>
    </reaction>
</comment>
<dbReference type="Proteomes" id="UP000289238">
    <property type="component" value="Unassembled WGS sequence"/>
</dbReference>
<dbReference type="GO" id="GO:0046394">
    <property type="term" value="P:carboxylic acid biosynthetic process"/>
    <property type="evidence" value="ECO:0007669"/>
    <property type="project" value="UniProtKB-ARBA"/>
</dbReference>
<dbReference type="EMBL" id="QOVM01000003">
    <property type="protein sequence ID" value="RXG22436.1"/>
    <property type="molecule type" value="Genomic_DNA"/>
</dbReference>
<dbReference type="CDD" id="cd00449">
    <property type="entry name" value="PLPDE_IV"/>
    <property type="match status" value="1"/>
</dbReference>
<dbReference type="InterPro" id="IPR001544">
    <property type="entry name" value="Aminotrans_IV"/>
</dbReference>
<dbReference type="RefSeq" id="WP_128757434.1">
    <property type="nucleotide sequence ID" value="NZ_QOVM01000003.1"/>
</dbReference>
<evidence type="ECO:0000256" key="4">
    <source>
        <dbReference type="ARBA" id="ARBA00009320"/>
    </source>
</evidence>
<evidence type="ECO:0000256" key="2">
    <source>
        <dbReference type="ARBA" id="ARBA00004931"/>
    </source>
</evidence>
<keyword evidence="9" id="KW-0808">Transferase</keyword>